<organism evidence="1 2">
    <name type="scientific">Brachionus calyciflorus</name>
    <dbReference type="NCBI Taxonomy" id="104777"/>
    <lineage>
        <taxon>Eukaryota</taxon>
        <taxon>Metazoa</taxon>
        <taxon>Spiralia</taxon>
        <taxon>Gnathifera</taxon>
        <taxon>Rotifera</taxon>
        <taxon>Eurotatoria</taxon>
        <taxon>Monogononta</taxon>
        <taxon>Pseudotrocha</taxon>
        <taxon>Ploima</taxon>
        <taxon>Brachionidae</taxon>
        <taxon>Brachionus</taxon>
    </lineage>
</organism>
<name>A0A813ZGF4_9BILA</name>
<dbReference type="OrthoDB" id="10156669at2759"/>
<protein>
    <submittedName>
        <fullName evidence="1">Uncharacterized protein</fullName>
    </submittedName>
</protein>
<dbReference type="Proteomes" id="UP000663879">
    <property type="component" value="Unassembled WGS sequence"/>
</dbReference>
<keyword evidence="2" id="KW-1185">Reference proteome</keyword>
<comment type="caution">
    <text evidence="1">The sequence shown here is derived from an EMBL/GenBank/DDBJ whole genome shotgun (WGS) entry which is preliminary data.</text>
</comment>
<evidence type="ECO:0000313" key="2">
    <source>
        <dbReference type="Proteomes" id="UP000663879"/>
    </source>
</evidence>
<accession>A0A813ZGF4</accession>
<reference evidence="1" key="1">
    <citation type="submission" date="2021-02" db="EMBL/GenBank/DDBJ databases">
        <authorList>
            <person name="Nowell W R."/>
        </authorList>
    </citation>
    <scope>NUCLEOTIDE SEQUENCE</scope>
    <source>
        <strain evidence="1">Ploen Becks lab</strain>
    </source>
</reference>
<dbReference type="EMBL" id="CAJNOC010001881">
    <property type="protein sequence ID" value="CAF0897945.1"/>
    <property type="molecule type" value="Genomic_DNA"/>
</dbReference>
<gene>
    <name evidence="1" type="ORF">OXX778_LOCUS11249</name>
</gene>
<sequence>MTDYDHKAAFYEAINKQFPKSRKVYAQSEVQDKIETIIRAKLNPNTKDAKSYYLMSHFKVMEVGGINRLITIEPDKN</sequence>
<proteinExistence type="predicted"/>
<dbReference type="AlphaFoldDB" id="A0A813ZGF4"/>
<evidence type="ECO:0000313" key="1">
    <source>
        <dbReference type="EMBL" id="CAF0897945.1"/>
    </source>
</evidence>